<gene>
    <name evidence="2" type="ORF">EV192_105635</name>
</gene>
<feature type="domain" description="Transglutaminase-like" evidence="1">
    <location>
        <begin position="75"/>
        <end position="155"/>
    </location>
</feature>
<evidence type="ECO:0000259" key="1">
    <source>
        <dbReference type="Pfam" id="PF01841"/>
    </source>
</evidence>
<keyword evidence="3" id="KW-1185">Reference proteome</keyword>
<dbReference type="SUPFAM" id="SSF54001">
    <property type="entry name" value="Cysteine proteinases"/>
    <property type="match status" value="1"/>
</dbReference>
<reference evidence="2 3" key="1">
    <citation type="submission" date="2019-03" db="EMBL/GenBank/DDBJ databases">
        <title>Genomic Encyclopedia of Type Strains, Phase IV (KMG-IV): sequencing the most valuable type-strain genomes for metagenomic binning, comparative biology and taxonomic classification.</title>
        <authorList>
            <person name="Goeker M."/>
        </authorList>
    </citation>
    <scope>NUCLEOTIDE SEQUENCE [LARGE SCALE GENOMIC DNA]</scope>
    <source>
        <strain evidence="2 3">DSM 45934</strain>
    </source>
</reference>
<sequence length="250" mass="27058">MHVHNVFVTCVLVTPWWRSRTPRDANPAGGTEPTAILDWRHPLVDAYVSGVRGQEPLTLLRSAHTLIAAGVRPVYAVNDTQPVSRTLRRGRGSCSQRLAVLEAVARASGIPTRVRGLLVDGRFWGPRFPRVKFLVPRHVVLAWPEFLVGTGWMPVTELFGDVATLSCAVGGGFTNADGETLFDALARTAVDWDGVSSSCDLSASVVADLGRFGSRDELFAAHGQTLCPGIRIAADPMMSRWSPGRGPARH</sequence>
<dbReference type="InterPro" id="IPR038765">
    <property type="entry name" value="Papain-like_cys_pep_sf"/>
</dbReference>
<dbReference type="Pfam" id="PF01841">
    <property type="entry name" value="Transglut_core"/>
    <property type="match status" value="1"/>
</dbReference>
<dbReference type="Proteomes" id="UP000295680">
    <property type="component" value="Unassembled WGS sequence"/>
</dbReference>
<evidence type="ECO:0000313" key="3">
    <source>
        <dbReference type="Proteomes" id="UP000295680"/>
    </source>
</evidence>
<comment type="caution">
    <text evidence="2">The sequence shown here is derived from an EMBL/GenBank/DDBJ whole genome shotgun (WGS) entry which is preliminary data.</text>
</comment>
<accession>A0A4R2JHL6</accession>
<evidence type="ECO:0000313" key="2">
    <source>
        <dbReference type="EMBL" id="TCO58564.1"/>
    </source>
</evidence>
<dbReference type="EMBL" id="SLWS01000005">
    <property type="protein sequence ID" value="TCO58564.1"/>
    <property type="molecule type" value="Genomic_DNA"/>
</dbReference>
<protein>
    <submittedName>
        <fullName evidence="2">Transglutaminase superfamily protein</fullName>
    </submittedName>
</protein>
<dbReference type="InterPro" id="IPR002931">
    <property type="entry name" value="Transglutaminase-like"/>
</dbReference>
<dbReference type="AlphaFoldDB" id="A0A4R2JHL6"/>
<name>A0A4R2JHL6_9PSEU</name>
<proteinExistence type="predicted"/>
<dbReference type="OrthoDB" id="4461372at2"/>
<organism evidence="2 3">
    <name type="scientific">Actinocrispum wychmicini</name>
    <dbReference type="NCBI Taxonomy" id="1213861"/>
    <lineage>
        <taxon>Bacteria</taxon>
        <taxon>Bacillati</taxon>
        <taxon>Actinomycetota</taxon>
        <taxon>Actinomycetes</taxon>
        <taxon>Pseudonocardiales</taxon>
        <taxon>Pseudonocardiaceae</taxon>
        <taxon>Actinocrispum</taxon>
    </lineage>
</organism>